<keyword evidence="2" id="KW-0106">Calcium</keyword>
<dbReference type="Proteomes" id="UP001164746">
    <property type="component" value="Chromosome 11"/>
</dbReference>
<evidence type="ECO:0000313" key="5">
    <source>
        <dbReference type="Proteomes" id="UP001164746"/>
    </source>
</evidence>
<dbReference type="InterPro" id="IPR050230">
    <property type="entry name" value="CALM/Myosin/TropC-like"/>
</dbReference>
<dbReference type="SMART" id="SM00054">
    <property type="entry name" value="EFh"/>
    <property type="match status" value="3"/>
</dbReference>
<evidence type="ECO:0000256" key="2">
    <source>
        <dbReference type="ARBA" id="ARBA00022837"/>
    </source>
</evidence>
<feature type="domain" description="EF-hand" evidence="3">
    <location>
        <begin position="29"/>
        <end position="64"/>
    </location>
</feature>
<dbReference type="SUPFAM" id="SSF47473">
    <property type="entry name" value="EF-hand"/>
    <property type="match status" value="1"/>
</dbReference>
<dbReference type="Gene3D" id="1.10.238.10">
    <property type="entry name" value="EF-hand"/>
    <property type="match status" value="2"/>
</dbReference>
<sequence length="168" mass="19138">MDEEEAGMYDEDEDLGEDVPIAQQGLTDAQRELIKDLYKKFDMDKSGALSSRELRKGLQVLGLNPTVQDVKKLLKKHEVEGRKVTYEQFEHILEGELLSQINPEFDLIEAFRLFDKDSSGTLDREELSRCLTSMGEQMTDDEVGELFDMLDTDRNGTLSIMEVSKLLA</sequence>
<reference evidence="4" key="1">
    <citation type="submission" date="2022-11" db="EMBL/GenBank/DDBJ databases">
        <title>Centuries of genome instability and evolution in soft-shell clam transmissible cancer (bioRxiv).</title>
        <authorList>
            <person name="Hart S.F.M."/>
            <person name="Yonemitsu M.A."/>
            <person name="Giersch R.M."/>
            <person name="Beal B.F."/>
            <person name="Arriagada G."/>
            <person name="Davis B.W."/>
            <person name="Ostrander E.A."/>
            <person name="Goff S.P."/>
            <person name="Metzger M.J."/>
        </authorList>
    </citation>
    <scope>NUCLEOTIDE SEQUENCE</scope>
    <source>
        <strain evidence="4">MELC-2E11</strain>
        <tissue evidence="4">Siphon/mantle</tissue>
    </source>
</reference>
<dbReference type="PANTHER" id="PTHR23048">
    <property type="entry name" value="MYOSIN LIGHT CHAIN 1, 3"/>
    <property type="match status" value="1"/>
</dbReference>
<feature type="domain" description="EF-hand" evidence="3">
    <location>
        <begin position="138"/>
        <end position="168"/>
    </location>
</feature>
<gene>
    <name evidence="4" type="ORF">MAR_000520</name>
</gene>
<dbReference type="PROSITE" id="PS50222">
    <property type="entry name" value="EF_HAND_2"/>
    <property type="match status" value="3"/>
</dbReference>
<organism evidence="4 5">
    <name type="scientific">Mya arenaria</name>
    <name type="common">Soft-shell clam</name>
    <dbReference type="NCBI Taxonomy" id="6604"/>
    <lineage>
        <taxon>Eukaryota</taxon>
        <taxon>Metazoa</taxon>
        <taxon>Spiralia</taxon>
        <taxon>Lophotrochozoa</taxon>
        <taxon>Mollusca</taxon>
        <taxon>Bivalvia</taxon>
        <taxon>Autobranchia</taxon>
        <taxon>Heteroconchia</taxon>
        <taxon>Euheterodonta</taxon>
        <taxon>Imparidentia</taxon>
        <taxon>Neoheterodontei</taxon>
        <taxon>Myida</taxon>
        <taxon>Myoidea</taxon>
        <taxon>Myidae</taxon>
        <taxon>Mya</taxon>
    </lineage>
</organism>
<dbReference type="InterPro" id="IPR002048">
    <property type="entry name" value="EF_hand_dom"/>
</dbReference>
<evidence type="ECO:0000256" key="1">
    <source>
        <dbReference type="ARBA" id="ARBA00022737"/>
    </source>
</evidence>
<name>A0ABY7F917_MYAAR</name>
<dbReference type="PANTHER" id="PTHR23048:SF0">
    <property type="entry name" value="CALMODULIN LIKE 3"/>
    <property type="match status" value="1"/>
</dbReference>
<keyword evidence="1" id="KW-0677">Repeat</keyword>
<dbReference type="PROSITE" id="PS00018">
    <property type="entry name" value="EF_HAND_1"/>
    <property type="match status" value="3"/>
</dbReference>
<evidence type="ECO:0000313" key="4">
    <source>
        <dbReference type="EMBL" id="WAR18682.1"/>
    </source>
</evidence>
<keyword evidence="5" id="KW-1185">Reference proteome</keyword>
<feature type="domain" description="EF-hand" evidence="3">
    <location>
        <begin position="102"/>
        <end position="137"/>
    </location>
</feature>
<dbReference type="Pfam" id="PF13499">
    <property type="entry name" value="EF-hand_7"/>
    <property type="match status" value="1"/>
</dbReference>
<proteinExistence type="predicted"/>
<protein>
    <submittedName>
        <fullName evidence="4">CATR-like protein</fullName>
    </submittedName>
</protein>
<evidence type="ECO:0000259" key="3">
    <source>
        <dbReference type="PROSITE" id="PS50222"/>
    </source>
</evidence>
<dbReference type="EMBL" id="CP111022">
    <property type="protein sequence ID" value="WAR18682.1"/>
    <property type="molecule type" value="Genomic_DNA"/>
</dbReference>
<dbReference type="InterPro" id="IPR018247">
    <property type="entry name" value="EF_Hand_1_Ca_BS"/>
</dbReference>
<dbReference type="Pfam" id="PF13202">
    <property type="entry name" value="EF-hand_5"/>
    <property type="match status" value="1"/>
</dbReference>
<dbReference type="CDD" id="cd00051">
    <property type="entry name" value="EFh"/>
    <property type="match status" value="1"/>
</dbReference>
<dbReference type="InterPro" id="IPR011992">
    <property type="entry name" value="EF-hand-dom_pair"/>
</dbReference>
<accession>A0ABY7F917</accession>